<evidence type="ECO:0000256" key="10">
    <source>
        <dbReference type="ARBA" id="ARBA00047974"/>
    </source>
</evidence>
<accession>A0A8H5R8W1</accession>
<evidence type="ECO:0000256" key="5">
    <source>
        <dbReference type="ARBA" id="ARBA00022741"/>
    </source>
</evidence>
<dbReference type="RefSeq" id="XP_037204212.1">
    <property type="nucleotide sequence ID" value="XM_037355565.1"/>
</dbReference>
<evidence type="ECO:0000256" key="3">
    <source>
        <dbReference type="ARBA" id="ARBA00008757"/>
    </source>
</evidence>
<evidence type="ECO:0000256" key="9">
    <source>
        <dbReference type="ARBA" id="ARBA00023242"/>
    </source>
</evidence>
<proteinExistence type="inferred from homology"/>
<evidence type="ECO:0000256" key="13">
    <source>
        <dbReference type="PIRSR" id="PIRSR612734-2"/>
    </source>
</evidence>
<evidence type="ECO:0000313" key="17">
    <source>
        <dbReference type="EMBL" id="KAF5628769.1"/>
    </source>
</evidence>
<keyword evidence="8" id="KW-0067">ATP-binding</keyword>
<comment type="catalytic activity">
    <reaction evidence="11">
        <text>dihydroxyacetone + ATP = dihydroxyacetone phosphate + ADP + H(+)</text>
        <dbReference type="Rhea" id="RHEA:15773"/>
        <dbReference type="ChEBI" id="CHEBI:15378"/>
        <dbReference type="ChEBI" id="CHEBI:16016"/>
        <dbReference type="ChEBI" id="CHEBI:30616"/>
        <dbReference type="ChEBI" id="CHEBI:57642"/>
        <dbReference type="ChEBI" id="CHEBI:456216"/>
        <dbReference type="EC" id="2.7.1.29"/>
    </reaction>
</comment>
<comment type="pathway">
    <text evidence="2">Polyol metabolism; glycerol fermentation; glycerone phosphate from glycerol (oxidative route): step 2/2.</text>
</comment>
<protein>
    <submittedName>
        <fullName evidence="17">Regulatory for the arginine catabolic pathway</fullName>
    </submittedName>
</protein>
<feature type="active site" description="Tele-hemiaminal-histidine intermediate" evidence="12">
    <location>
        <position position="219"/>
    </location>
</feature>
<evidence type="ECO:0000256" key="7">
    <source>
        <dbReference type="ARBA" id="ARBA00022798"/>
    </source>
</evidence>
<gene>
    <name evidence="17" type="ORF">FTJAE_8719</name>
</gene>
<dbReference type="PANTHER" id="PTHR28629">
    <property type="entry name" value="TRIOKINASE/FMN CYCLASE"/>
    <property type="match status" value="1"/>
</dbReference>
<feature type="region of interest" description="Disordered" evidence="14">
    <location>
        <begin position="687"/>
        <end position="744"/>
    </location>
</feature>
<dbReference type="GO" id="GO:0004371">
    <property type="term" value="F:glycerone kinase activity"/>
    <property type="evidence" value="ECO:0007669"/>
    <property type="project" value="UniProtKB-EC"/>
</dbReference>
<keyword evidence="6" id="KW-0418">Kinase</keyword>
<feature type="binding site" evidence="13">
    <location>
        <position position="107"/>
    </location>
    <ligand>
        <name>substrate</name>
    </ligand>
</feature>
<dbReference type="CDD" id="cd12148">
    <property type="entry name" value="fungal_TF_MHR"/>
    <property type="match status" value="1"/>
</dbReference>
<evidence type="ECO:0000256" key="6">
    <source>
        <dbReference type="ARBA" id="ARBA00022777"/>
    </source>
</evidence>
<name>A0A8H5R8W1_9HYPO</name>
<evidence type="ECO:0000259" key="15">
    <source>
        <dbReference type="PROSITE" id="PS51480"/>
    </source>
</evidence>
<dbReference type="PANTHER" id="PTHR28629:SF4">
    <property type="entry name" value="TRIOKINASE_FMN CYCLASE"/>
    <property type="match status" value="1"/>
</dbReference>
<evidence type="ECO:0000256" key="12">
    <source>
        <dbReference type="PIRSR" id="PIRSR612734-1"/>
    </source>
</evidence>
<dbReference type="GeneID" id="59307835"/>
<comment type="function">
    <text evidence="1">Catalyzes both the phosphorylation of dihydroxyacetone and of glyceraldehyde.</text>
</comment>
<dbReference type="GO" id="GO:0000981">
    <property type="term" value="F:DNA-binding transcription factor activity, RNA polymerase II-specific"/>
    <property type="evidence" value="ECO:0007669"/>
    <property type="project" value="InterPro"/>
</dbReference>
<dbReference type="CDD" id="cd00067">
    <property type="entry name" value="GAL4"/>
    <property type="match status" value="1"/>
</dbReference>
<sequence length="1187" mass="129748">MTVGKSFINGVANSVERSLRSCILQDPSLSLIASEKVLYRRTDQTNDKVILISGGGSGHEPAHAGYIGAGALDVVVAGEIFASPSASQILTGLQTVKSSKGSLMIVKNYTGDKLNFGLAAEKAKADGQKVEMVIVGDDVSVEGNTLVGQRGLAGTVFCHKIAGAKAAQGASLEQVASTTRKAGSQMATVAASLDRCSVPGRTTQEALPHDQLEFGMGIHNEPGVKREEITSLEVTVEKALGMMFTPKANMWQPGKGQRVALMVNNLGGLSVLEIGVVADEVVKQLVQRSIHIERSLVGTFITSLDGPGFSVTLLSLDDELRDLLDAPTTAPAWPRSIHGWATDAESVSKRETIVPVAKANTRETGVNVPTSLVKVLIESVAQTTARDEPKITEYDTLAGDGDCGETLLNGVTGLVKEFENENAASLDIGQVFRRTATTAERSMGGTSGAIYAIFLNAVANRLLELTTESPSLTVSEFIQQALQSCLDELCRYTPARIGHRTLMDALIPFVKNYSRDGSLRAALAEARKGAESTRQMVAALGRASYVGQDRFDEEGGIPDPGALGVFSGTIADHESFLVPQEDGPRILASTIALPLQLLDIFTLAFAFISTHSPNKRKKRKCDESRPACGTCRRRNESCEWGLKIAFRAEHAQCLNARHPSMRKMARRRQPREFEILDVTDEVIRDYNGAETEEEDNETSDDRARTSTSGRSNLIGNGRPRAANNTPSGYVSIQRPPVVDISSPTSQRQTENAVADLLYFSQNGQSHSSVDIDPALQVSMEAVPIDMIADYPYIDQMQAFTPEGISEDGIFLPGSAYHELHSTLRNHLIQETRSIAPTRSTTPHIEVQSSGGVSLEETEITIPIQEFQPSQTPLLSQQEECSLWKNYFDEIAPWLDKFDRDRHFQQIIPTMSKDNDHLRYSMLALSARQLELKHTLPTNRSLALYQEAIHMLLPHLPTRGTAVIATCVILCVLEMLSCSPKAWQRHLDGCASLMEAVGINGFVGGTEQALFWCFARMDICGGLISSVKTLIPICHWASKTLSIENDVELFKNAPTFEDWANYAVYLTAQVLDLLAASPTDPTRDEAKFRTRWLKLWKYISEWYQERPAPLHPIMTIPSSESSPFPTILYSNPAAMSGNQMHHAASILMLQNQPSTVRLGHASKPRSILWHARQCATAVDCRKMHEPSE</sequence>
<dbReference type="FunFam" id="3.40.50.10440:FF:000001">
    <property type="entry name" value="Dihydroxyacetone kinase, DhaK subunit"/>
    <property type="match status" value="1"/>
</dbReference>
<dbReference type="NCBIfam" id="TIGR02361">
    <property type="entry name" value="dak_ATP"/>
    <property type="match status" value="1"/>
</dbReference>
<dbReference type="InterPro" id="IPR021858">
    <property type="entry name" value="Fun_TF"/>
</dbReference>
<comment type="caution">
    <text evidence="17">The sequence shown here is derived from an EMBL/GenBank/DDBJ whole genome shotgun (WGS) entry which is preliminary data.</text>
</comment>
<keyword evidence="9" id="KW-0539">Nucleus</keyword>
<dbReference type="InterPro" id="IPR004006">
    <property type="entry name" value="DhaK_dom"/>
</dbReference>
<dbReference type="FunFam" id="3.30.1180.20:FF:000001">
    <property type="entry name" value="Dihydroxyacetone kinase 1"/>
    <property type="match status" value="1"/>
</dbReference>
<comment type="similarity">
    <text evidence="3">Belongs to the dihydroxyacetone kinase (DAK) family.</text>
</comment>
<dbReference type="Gene3D" id="1.25.40.340">
    <property type="match status" value="1"/>
</dbReference>
<dbReference type="Proteomes" id="UP000530670">
    <property type="component" value="Unassembled WGS sequence"/>
</dbReference>
<dbReference type="OrthoDB" id="415590at2759"/>
<comment type="catalytic activity">
    <reaction evidence="10">
        <text>D-glyceraldehyde + ATP = D-glyceraldehyde 3-phosphate + ADP + H(+)</text>
        <dbReference type="Rhea" id="RHEA:13941"/>
        <dbReference type="ChEBI" id="CHEBI:15378"/>
        <dbReference type="ChEBI" id="CHEBI:17378"/>
        <dbReference type="ChEBI" id="CHEBI:30616"/>
        <dbReference type="ChEBI" id="CHEBI:59776"/>
        <dbReference type="ChEBI" id="CHEBI:456216"/>
        <dbReference type="EC" id="2.7.1.28"/>
    </reaction>
</comment>
<evidence type="ECO:0000313" key="18">
    <source>
        <dbReference type="Proteomes" id="UP000530670"/>
    </source>
</evidence>
<keyword evidence="18" id="KW-1185">Reference proteome</keyword>
<dbReference type="InterPro" id="IPR012734">
    <property type="entry name" value="DhaK_ATP"/>
</dbReference>
<organism evidence="17 18">
    <name type="scientific">Fusarium tjaetaba</name>
    <dbReference type="NCBI Taxonomy" id="1567544"/>
    <lineage>
        <taxon>Eukaryota</taxon>
        <taxon>Fungi</taxon>
        <taxon>Dikarya</taxon>
        <taxon>Ascomycota</taxon>
        <taxon>Pezizomycotina</taxon>
        <taxon>Sordariomycetes</taxon>
        <taxon>Hypocreomycetidae</taxon>
        <taxon>Hypocreales</taxon>
        <taxon>Nectriaceae</taxon>
        <taxon>Fusarium</taxon>
        <taxon>Fusarium fujikuroi species complex</taxon>
    </lineage>
</organism>
<dbReference type="GO" id="GO:0050354">
    <property type="term" value="F:triokinase activity"/>
    <property type="evidence" value="ECO:0007669"/>
    <property type="project" value="UniProtKB-EC"/>
</dbReference>
<dbReference type="SUPFAM" id="SSF82549">
    <property type="entry name" value="DAK1/DegV-like"/>
    <property type="match status" value="1"/>
</dbReference>
<dbReference type="InterPro" id="IPR050861">
    <property type="entry name" value="Dihydroxyacetone_Kinase"/>
</dbReference>
<feature type="domain" description="DhaK" evidence="16">
    <location>
        <begin position="10"/>
        <end position="333"/>
    </location>
</feature>
<keyword evidence="7" id="KW-0319">Glycerol metabolism</keyword>
<dbReference type="Pfam" id="PF02734">
    <property type="entry name" value="Dak2"/>
    <property type="match status" value="1"/>
</dbReference>
<evidence type="ECO:0000256" key="14">
    <source>
        <dbReference type="SAM" id="MobiDB-lite"/>
    </source>
</evidence>
<dbReference type="InterPro" id="IPR001138">
    <property type="entry name" value="Zn2Cys6_DnaBD"/>
</dbReference>
<dbReference type="SMART" id="SM01120">
    <property type="entry name" value="Dak2"/>
    <property type="match status" value="1"/>
</dbReference>
<evidence type="ECO:0000256" key="8">
    <source>
        <dbReference type="ARBA" id="ARBA00022840"/>
    </source>
</evidence>
<evidence type="ECO:0000256" key="4">
    <source>
        <dbReference type="ARBA" id="ARBA00022679"/>
    </source>
</evidence>
<dbReference type="EMBL" id="JAAQRI010000191">
    <property type="protein sequence ID" value="KAF5628769.1"/>
    <property type="molecule type" value="Genomic_DNA"/>
</dbReference>
<evidence type="ECO:0000256" key="11">
    <source>
        <dbReference type="ARBA" id="ARBA00048898"/>
    </source>
</evidence>
<dbReference type="PROSITE" id="PS51480">
    <property type="entry name" value="DHAL"/>
    <property type="match status" value="1"/>
</dbReference>
<dbReference type="Gene3D" id="3.30.1180.20">
    <property type="entry name" value="Dihydroxyacetone kinase, domain 2"/>
    <property type="match status" value="1"/>
</dbReference>
<dbReference type="AlphaFoldDB" id="A0A8H5R8W1"/>
<evidence type="ECO:0000256" key="2">
    <source>
        <dbReference type="ARBA" id="ARBA00004778"/>
    </source>
</evidence>
<evidence type="ECO:0000259" key="16">
    <source>
        <dbReference type="PROSITE" id="PS51481"/>
    </source>
</evidence>
<dbReference type="GO" id="GO:0005829">
    <property type="term" value="C:cytosol"/>
    <property type="evidence" value="ECO:0007669"/>
    <property type="project" value="TreeGrafter"/>
</dbReference>
<dbReference type="GO" id="GO:0019588">
    <property type="term" value="P:anaerobic glycerol catabolic process"/>
    <property type="evidence" value="ECO:0007669"/>
    <property type="project" value="UniProtKB-UniPathway"/>
</dbReference>
<dbReference type="InterPro" id="IPR036117">
    <property type="entry name" value="DhaL_dom_sf"/>
</dbReference>
<evidence type="ECO:0000256" key="1">
    <source>
        <dbReference type="ARBA" id="ARBA00003264"/>
    </source>
</evidence>
<reference evidence="17 18" key="1">
    <citation type="submission" date="2020-05" db="EMBL/GenBank/DDBJ databases">
        <title>Identification and distribution of gene clusters putatively required for synthesis of sphingolipid metabolism inhibitors in phylogenetically diverse species of the filamentous fungus Fusarium.</title>
        <authorList>
            <person name="Kim H.-S."/>
            <person name="Busman M."/>
            <person name="Brown D.W."/>
            <person name="Divon H."/>
            <person name="Uhlig S."/>
            <person name="Proctor R.H."/>
        </authorList>
    </citation>
    <scope>NUCLEOTIDE SEQUENCE [LARGE SCALE GENOMIC DNA]</scope>
    <source>
        <strain evidence="17 18">NRRL 66243</strain>
    </source>
</reference>
<dbReference type="Pfam" id="PF11951">
    <property type="entry name" value="Fungal_trans_2"/>
    <property type="match status" value="1"/>
</dbReference>
<dbReference type="Gene3D" id="3.40.50.10440">
    <property type="entry name" value="Dihydroxyacetone kinase, domain 1"/>
    <property type="match status" value="1"/>
</dbReference>
<feature type="domain" description="DhaL" evidence="15">
    <location>
        <begin position="371"/>
        <end position="574"/>
    </location>
</feature>
<feature type="binding site" evidence="13">
    <location>
        <begin position="56"/>
        <end position="59"/>
    </location>
    <ligand>
        <name>substrate</name>
    </ligand>
</feature>
<dbReference type="Pfam" id="PF02733">
    <property type="entry name" value="Dak1"/>
    <property type="match status" value="1"/>
</dbReference>
<dbReference type="GO" id="GO:0008270">
    <property type="term" value="F:zinc ion binding"/>
    <property type="evidence" value="ECO:0007669"/>
    <property type="project" value="InterPro"/>
</dbReference>
<feature type="compositionally biased region" description="Polar residues" evidence="14">
    <location>
        <begin position="705"/>
        <end position="714"/>
    </location>
</feature>
<dbReference type="GO" id="GO:0005524">
    <property type="term" value="F:ATP binding"/>
    <property type="evidence" value="ECO:0007669"/>
    <property type="project" value="UniProtKB-KW"/>
</dbReference>
<dbReference type="UniPathway" id="UPA00617">
    <property type="reaction ID" value="UER00669"/>
</dbReference>
<dbReference type="PROSITE" id="PS51481">
    <property type="entry name" value="DHAK"/>
    <property type="match status" value="1"/>
</dbReference>
<keyword evidence="4" id="KW-0808">Transferase</keyword>
<keyword evidence="5" id="KW-0547">Nucleotide-binding</keyword>
<feature type="binding site" evidence="13">
    <location>
        <position position="112"/>
    </location>
    <ligand>
        <name>substrate</name>
    </ligand>
</feature>
<dbReference type="SUPFAM" id="SSF101473">
    <property type="entry name" value="DhaL-like"/>
    <property type="match status" value="1"/>
</dbReference>
<dbReference type="InterPro" id="IPR004007">
    <property type="entry name" value="DhaL_dom"/>
</dbReference>